<dbReference type="Pfam" id="PF11666">
    <property type="entry name" value="DUF2933"/>
    <property type="match status" value="1"/>
</dbReference>
<dbReference type="AlphaFoldDB" id="A0A165SC90"/>
<feature type="region of interest" description="Disordered" evidence="1">
    <location>
        <begin position="25"/>
        <end position="74"/>
    </location>
</feature>
<feature type="compositionally biased region" description="Basic and acidic residues" evidence="1">
    <location>
        <begin position="28"/>
        <end position="60"/>
    </location>
</feature>
<evidence type="ECO:0000313" key="4">
    <source>
        <dbReference type="Proteomes" id="UP000076796"/>
    </source>
</evidence>
<dbReference type="InterPro" id="IPR021682">
    <property type="entry name" value="DUF2933"/>
</dbReference>
<dbReference type="OrthoDB" id="2973041at2"/>
<dbReference type="RefSeq" id="WP_036638557.1">
    <property type="nucleotide sequence ID" value="NZ_JBCMWP010000019.1"/>
</dbReference>
<dbReference type="EMBL" id="LWMH01000001">
    <property type="protein sequence ID" value="KZS44834.1"/>
    <property type="molecule type" value="Genomic_DNA"/>
</dbReference>
<proteinExistence type="predicted"/>
<evidence type="ECO:0000313" key="3">
    <source>
        <dbReference type="EMBL" id="KZS44834.1"/>
    </source>
</evidence>
<keyword evidence="4" id="KW-1185">Reference proteome</keyword>
<evidence type="ECO:0008006" key="5">
    <source>
        <dbReference type="Google" id="ProtNLM"/>
    </source>
</evidence>
<keyword evidence="2" id="KW-0812">Transmembrane</keyword>
<accession>A0A165SC90</accession>
<gene>
    <name evidence="3" type="ORF">AWU65_02260</name>
</gene>
<feature type="transmembrane region" description="Helical" evidence="2">
    <location>
        <begin position="6"/>
        <end position="22"/>
    </location>
</feature>
<evidence type="ECO:0000256" key="1">
    <source>
        <dbReference type="SAM" id="MobiDB-lite"/>
    </source>
</evidence>
<name>A0A165SC90_9BACL</name>
<sequence>MDWTWLLVLVCPIMMILMMLGMRGGHGNGHEKQGHGTSEETQRMQKELDELKAQNEKMRNDLQNVTKSYHLKEE</sequence>
<dbReference type="Proteomes" id="UP000076796">
    <property type="component" value="Unassembled WGS sequence"/>
</dbReference>
<protein>
    <recommendedName>
        <fullName evidence="5">DUF2933 domain-containing protein</fullName>
    </recommendedName>
</protein>
<comment type="caution">
    <text evidence="3">The sequence shown here is derived from an EMBL/GenBank/DDBJ whole genome shotgun (WGS) entry which is preliminary data.</text>
</comment>
<keyword evidence="2" id="KW-1133">Transmembrane helix</keyword>
<evidence type="ECO:0000256" key="2">
    <source>
        <dbReference type="SAM" id="Phobius"/>
    </source>
</evidence>
<keyword evidence="2" id="KW-0472">Membrane</keyword>
<reference evidence="3" key="1">
    <citation type="journal article" date="2016" name="Genome Announc.">
        <title>Draft genomes of two strains of Paenibacillus glucanolyticus with capability to degrade lignocellulose.</title>
        <authorList>
            <person name="Mathews S.L."/>
            <person name="Pawlak J."/>
            <person name="Grunden A.M."/>
        </authorList>
    </citation>
    <scope>NUCLEOTIDE SEQUENCE [LARGE SCALE GENOMIC DNA]</scope>
    <source>
        <strain evidence="3">SLM1</strain>
    </source>
</reference>
<organism evidence="3 4">
    <name type="scientific">Paenibacillus glucanolyticus</name>
    <dbReference type="NCBI Taxonomy" id="59843"/>
    <lineage>
        <taxon>Bacteria</taxon>
        <taxon>Bacillati</taxon>
        <taxon>Bacillota</taxon>
        <taxon>Bacilli</taxon>
        <taxon>Bacillales</taxon>
        <taxon>Paenibacillaceae</taxon>
        <taxon>Paenibacillus</taxon>
    </lineage>
</organism>